<keyword evidence="3" id="KW-1185">Reference proteome</keyword>
<proteinExistence type="predicted"/>
<accession>A0A4S2KPA9</accession>
<organism evidence="2 3">
    <name type="scientific">Temnothorax longispinosus</name>
    <dbReference type="NCBI Taxonomy" id="300112"/>
    <lineage>
        <taxon>Eukaryota</taxon>
        <taxon>Metazoa</taxon>
        <taxon>Ecdysozoa</taxon>
        <taxon>Arthropoda</taxon>
        <taxon>Hexapoda</taxon>
        <taxon>Insecta</taxon>
        <taxon>Pterygota</taxon>
        <taxon>Neoptera</taxon>
        <taxon>Endopterygota</taxon>
        <taxon>Hymenoptera</taxon>
        <taxon>Apocrita</taxon>
        <taxon>Aculeata</taxon>
        <taxon>Formicoidea</taxon>
        <taxon>Formicidae</taxon>
        <taxon>Myrmicinae</taxon>
        <taxon>Temnothorax</taxon>
    </lineage>
</organism>
<name>A0A4S2KPA9_9HYME</name>
<evidence type="ECO:0000313" key="3">
    <source>
        <dbReference type="Proteomes" id="UP000310200"/>
    </source>
</evidence>
<sequence length="156" mass="17811">MRRRGRLLDLRVTTLLFYILYVYICAKINFVAMFLGDDSVRGDESTLISNHRSIIFVSRPLFSNRKTYSFYPTACGFRAYCRSCCASTLWVPLGPDPRCDRKYTVHHPTAGDSQGRVRVLIRLLLEHHEEAVVQFLDAGGLALPMCFQECAASRLQ</sequence>
<protein>
    <submittedName>
        <fullName evidence="2">Uncharacterized protein</fullName>
    </submittedName>
</protein>
<reference evidence="2 3" key="1">
    <citation type="journal article" date="2019" name="Philos. Trans. R. Soc. Lond., B, Biol. Sci.">
        <title>Ant behaviour and brain gene expression of defending hosts depend on the ecological success of the intruding social parasite.</title>
        <authorList>
            <person name="Kaur R."/>
            <person name="Stoldt M."/>
            <person name="Jongepier E."/>
            <person name="Feldmeyer B."/>
            <person name="Menzel F."/>
            <person name="Bornberg-Bauer E."/>
            <person name="Foitzik S."/>
        </authorList>
    </citation>
    <scope>NUCLEOTIDE SEQUENCE [LARGE SCALE GENOMIC DNA]</scope>
    <source>
        <tissue evidence="2">Whole body</tissue>
    </source>
</reference>
<keyword evidence="1" id="KW-1133">Transmembrane helix</keyword>
<evidence type="ECO:0000313" key="2">
    <source>
        <dbReference type="EMBL" id="TGZ51236.1"/>
    </source>
</evidence>
<feature type="transmembrane region" description="Helical" evidence="1">
    <location>
        <begin position="12"/>
        <end position="35"/>
    </location>
</feature>
<evidence type="ECO:0000256" key="1">
    <source>
        <dbReference type="SAM" id="Phobius"/>
    </source>
</evidence>
<dbReference type="Proteomes" id="UP000310200">
    <property type="component" value="Unassembled WGS sequence"/>
</dbReference>
<dbReference type="EMBL" id="QBLH01001744">
    <property type="protein sequence ID" value="TGZ51236.1"/>
    <property type="molecule type" value="Genomic_DNA"/>
</dbReference>
<gene>
    <name evidence="2" type="ORF">DBV15_03121</name>
</gene>
<dbReference type="AlphaFoldDB" id="A0A4S2KPA9"/>
<comment type="caution">
    <text evidence="2">The sequence shown here is derived from an EMBL/GenBank/DDBJ whole genome shotgun (WGS) entry which is preliminary data.</text>
</comment>
<keyword evidence="1" id="KW-0812">Transmembrane</keyword>
<keyword evidence="1" id="KW-0472">Membrane</keyword>